<protein>
    <submittedName>
        <fullName evidence="1">Uncharacterized protein</fullName>
    </submittedName>
</protein>
<reference evidence="1" key="1">
    <citation type="submission" date="2021-05" db="UniProtKB">
        <authorList>
            <consortium name="EnsemblPlants"/>
        </authorList>
    </citation>
    <scope>IDENTIFICATION</scope>
    <source>
        <strain evidence="1">subsp. malaccensis</strain>
    </source>
</reference>
<accession>A0A804HXF2</accession>
<sequence>MIFFAPSRKVRSVFCAPSKKFKILTIPNIFASVKSYKLGFVKKRGSHEFCAKSRFDRFFTHRLKNSKN</sequence>
<organism evidence="1 2">
    <name type="scientific">Musa acuminata subsp. malaccensis</name>
    <name type="common">Wild banana</name>
    <name type="synonym">Musa malaccensis</name>
    <dbReference type="NCBI Taxonomy" id="214687"/>
    <lineage>
        <taxon>Eukaryota</taxon>
        <taxon>Viridiplantae</taxon>
        <taxon>Streptophyta</taxon>
        <taxon>Embryophyta</taxon>
        <taxon>Tracheophyta</taxon>
        <taxon>Spermatophyta</taxon>
        <taxon>Magnoliopsida</taxon>
        <taxon>Liliopsida</taxon>
        <taxon>Zingiberales</taxon>
        <taxon>Musaceae</taxon>
        <taxon>Musa</taxon>
    </lineage>
</organism>
<proteinExistence type="predicted"/>
<dbReference type="Proteomes" id="UP000012960">
    <property type="component" value="Unplaced"/>
</dbReference>
<dbReference type="Gramene" id="Ma01_t23170.1">
    <property type="protein sequence ID" value="Ma01_p23170.1"/>
    <property type="gene ID" value="Ma01_g23170"/>
</dbReference>
<keyword evidence="2" id="KW-1185">Reference proteome</keyword>
<dbReference type="InParanoid" id="A0A804HXF2"/>
<evidence type="ECO:0000313" key="1">
    <source>
        <dbReference type="EnsemblPlants" id="Ma01_p23170.1"/>
    </source>
</evidence>
<dbReference type="AlphaFoldDB" id="A0A804HXF2"/>
<evidence type="ECO:0000313" key="2">
    <source>
        <dbReference type="Proteomes" id="UP000012960"/>
    </source>
</evidence>
<name>A0A804HXF2_MUSAM</name>
<dbReference type="EnsemblPlants" id="Ma01_t23170.1">
    <property type="protein sequence ID" value="Ma01_p23170.1"/>
    <property type="gene ID" value="Ma01_g23170"/>
</dbReference>